<evidence type="ECO:0000313" key="2">
    <source>
        <dbReference type="Proteomes" id="UP000187455"/>
    </source>
</evidence>
<keyword evidence="1" id="KW-0645">Protease</keyword>
<dbReference type="STRING" id="133383.A0A1R0GLD1"/>
<dbReference type="GO" id="GO:0042277">
    <property type="term" value="F:peptide binding"/>
    <property type="evidence" value="ECO:0007669"/>
    <property type="project" value="TreeGrafter"/>
</dbReference>
<dbReference type="InterPro" id="IPR050344">
    <property type="entry name" value="Peptidase_M1_aminopeptidases"/>
</dbReference>
<evidence type="ECO:0000313" key="1">
    <source>
        <dbReference type="EMBL" id="OLY77694.1"/>
    </source>
</evidence>
<protein>
    <submittedName>
        <fullName evidence="1">Puromycin-sensitive aminopeptidase</fullName>
    </submittedName>
</protein>
<dbReference type="AlphaFoldDB" id="A0A1R0GLD1"/>
<dbReference type="GO" id="GO:0016020">
    <property type="term" value="C:membrane"/>
    <property type="evidence" value="ECO:0007669"/>
    <property type="project" value="TreeGrafter"/>
</dbReference>
<keyword evidence="1" id="KW-0031">Aminopeptidase</keyword>
<dbReference type="PANTHER" id="PTHR11533:SF174">
    <property type="entry name" value="PUROMYCIN-SENSITIVE AMINOPEPTIDASE-RELATED"/>
    <property type="match status" value="1"/>
</dbReference>
<dbReference type="PANTHER" id="PTHR11533">
    <property type="entry name" value="PROTEASE M1 ZINC METALLOPROTEASE"/>
    <property type="match status" value="1"/>
</dbReference>
<gene>
    <name evidence="1" type="ORF">AYI68_g8269</name>
</gene>
<accession>A0A1R0GLD1</accession>
<dbReference type="InterPro" id="IPR027268">
    <property type="entry name" value="Peptidase_M4/M1_CTD_sf"/>
</dbReference>
<dbReference type="GO" id="GO:0005615">
    <property type="term" value="C:extracellular space"/>
    <property type="evidence" value="ECO:0007669"/>
    <property type="project" value="TreeGrafter"/>
</dbReference>
<proteinExistence type="predicted"/>
<dbReference type="GO" id="GO:0008270">
    <property type="term" value="F:zinc ion binding"/>
    <property type="evidence" value="ECO:0007669"/>
    <property type="project" value="TreeGrafter"/>
</dbReference>
<dbReference type="EMBL" id="LSSL01007727">
    <property type="protein sequence ID" value="OLY77694.1"/>
    <property type="molecule type" value="Genomic_DNA"/>
</dbReference>
<keyword evidence="1" id="KW-0378">Hydrolase</keyword>
<dbReference type="Proteomes" id="UP000187455">
    <property type="component" value="Unassembled WGS sequence"/>
</dbReference>
<sequence>MIHIENLISFPTLIEEDHMATIAVNKQGESKGIVLTNAIDRERIQNDITGISAEQKSEKPSISTQSTSGRNMMVSQLYFAAGDFDVFEDEKSNCKVYIPSGLAVEKNAYLEICSKALEYFKKLFKIDFPLNYVEQIVQPGLGRIEKEGVLIHDFIYNPESITFIKYKPFLHFYIAHGIVQMWLKNIVKYNQDVESRFYGGMVSFLAESFIKKNYYVEYQNLIQIKNVSQKMKDIALSLQKSKNAKLTEKSPKNEHIFYMLNSTLDSNKFEKAIQGAVMRAKTGVEKNYDYKIFQDAFIEVYTEDKRSDKETHGNHLKSLIKWYEKEGLPIIKVSDIVDNKIILTQQKFTIPKNQETIENHWPIPVFLNYVSCKNHKSYTVVDLPEIKITPPRCIIANKKNWYLLNIGTDDYSLIEYSSEMIDVIAAGIKSGEIEKKDILKLISDYNVLTFNGYSEPVDFLKILKASKDKKDCEIIINVAKNFMELYFRFFDRKDHYGTKPKPKNVLFDKFNKLSIEILGTLYKEIEQNVPKDYHQNLLNEVTGVLTLSGYDFKVPKMDFDQIFEQFKSIDKKYNRKYEEHVSKTIKSIYENFNDEEKLSNIINHISEKKTDQFYSDYISDVECYLGLIRNVKLIDKIIKLYEMTIDGVTNINYDSCFGELFKNFEHRKELCAKINELNLNNGWIKLVSENLREKIREICKFEFKNNGQQNDDNGIISKNHYLDDYLLKSIWNEKKLLEYLDLNNNDSNSD</sequence>
<dbReference type="GO" id="GO:0070006">
    <property type="term" value="F:metalloaminopeptidase activity"/>
    <property type="evidence" value="ECO:0007669"/>
    <property type="project" value="TreeGrafter"/>
</dbReference>
<dbReference type="Gene3D" id="1.10.390.10">
    <property type="entry name" value="Neutral Protease Domain 2"/>
    <property type="match status" value="1"/>
</dbReference>
<dbReference type="Gene3D" id="2.60.40.1910">
    <property type="match status" value="1"/>
</dbReference>
<reference evidence="1 2" key="1">
    <citation type="journal article" date="2016" name="Mol. Biol. Evol.">
        <title>Genome-Wide Survey of Gut Fungi (Harpellales) Reveals the First Horizontally Transferred Ubiquitin Gene from a Mosquito Host.</title>
        <authorList>
            <person name="Wang Y."/>
            <person name="White M.M."/>
            <person name="Kvist S."/>
            <person name="Moncalvo J.M."/>
        </authorList>
    </citation>
    <scope>NUCLEOTIDE SEQUENCE [LARGE SCALE GENOMIC DNA]</scope>
    <source>
        <strain evidence="1 2">ALG-7-W6</strain>
    </source>
</reference>
<comment type="caution">
    <text evidence="1">The sequence shown here is derived from an EMBL/GenBank/DDBJ whole genome shotgun (WGS) entry which is preliminary data.</text>
</comment>
<keyword evidence="2" id="KW-1185">Reference proteome</keyword>
<name>A0A1R0GLD1_9FUNG</name>
<dbReference type="GO" id="GO:0005737">
    <property type="term" value="C:cytoplasm"/>
    <property type="evidence" value="ECO:0007669"/>
    <property type="project" value="TreeGrafter"/>
</dbReference>
<organism evidence="1 2">
    <name type="scientific">Smittium mucronatum</name>
    <dbReference type="NCBI Taxonomy" id="133383"/>
    <lineage>
        <taxon>Eukaryota</taxon>
        <taxon>Fungi</taxon>
        <taxon>Fungi incertae sedis</taxon>
        <taxon>Zoopagomycota</taxon>
        <taxon>Kickxellomycotina</taxon>
        <taxon>Harpellomycetes</taxon>
        <taxon>Harpellales</taxon>
        <taxon>Legeriomycetaceae</taxon>
        <taxon>Smittium</taxon>
    </lineage>
</organism>
<dbReference type="GO" id="GO:0043171">
    <property type="term" value="P:peptide catabolic process"/>
    <property type="evidence" value="ECO:0007669"/>
    <property type="project" value="TreeGrafter"/>
</dbReference>